<dbReference type="InterPro" id="IPR003593">
    <property type="entry name" value="AAA+_ATPase"/>
</dbReference>
<proteinExistence type="predicted"/>
<keyword evidence="11" id="KW-1185">Reference proteome</keyword>
<feature type="transmembrane region" description="Helical" evidence="7">
    <location>
        <begin position="21"/>
        <end position="44"/>
    </location>
</feature>
<comment type="subcellular location">
    <subcellularLocation>
        <location evidence="1">Cell membrane</location>
        <topology evidence="1">Multi-pass membrane protein</topology>
    </subcellularLocation>
</comment>
<dbReference type="PROSITE" id="PS00211">
    <property type="entry name" value="ABC_TRANSPORTER_1"/>
    <property type="match status" value="1"/>
</dbReference>
<dbReference type="InterPro" id="IPR011527">
    <property type="entry name" value="ABC1_TM_dom"/>
</dbReference>
<keyword evidence="3" id="KW-0547">Nucleotide-binding</keyword>
<dbReference type="EMBL" id="AP012273">
    <property type="protein sequence ID" value="BAO43674.1"/>
    <property type="molecule type" value="Genomic_DNA"/>
</dbReference>
<evidence type="ECO:0000256" key="5">
    <source>
        <dbReference type="ARBA" id="ARBA00022989"/>
    </source>
</evidence>
<dbReference type="InterPro" id="IPR027417">
    <property type="entry name" value="P-loop_NTPase"/>
</dbReference>
<accession>A0A7U6JGK8</accession>
<feature type="transmembrane region" description="Helical" evidence="7">
    <location>
        <begin position="175"/>
        <end position="192"/>
    </location>
</feature>
<keyword evidence="5 7" id="KW-1133">Transmembrane helix</keyword>
<dbReference type="SUPFAM" id="SSF52540">
    <property type="entry name" value="P-loop containing nucleoside triphosphate hydrolases"/>
    <property type="match status" value="1"/>
</dbReference>
<dbReference type="GO" id="GO:0005886">
    <property type="term" value="C:plasma membrane"/>
    <property type="evidence" value="ECO:0007669"/>
    <property type="project" value="UniProtKB-SubCell"/>
</dbReference>
<dbReference type="InterPro" id="IPR039421">
    <property type="entry name" value="Type_1_exporter"/>
</dbReference>
<feature type="transmembrane region" description="Helical" evidence="7">
    <location>
        <begin position="73"/>
        <end position="95"/>
    </location>
</feature>
<dbReference type="InterPro" id="IPR003439">
    <property type="entry name" value="ABC_transporter-like_ATP-bd"/>
</dbReference>
<dbReference type="PANTHER" id="PTHR24221">
    <property type="entry name" value="ATP-BINDING CASSETTE SUB-FAMILY B"/>
    <property type="match status" value="1"/>
</dbReference>
<dbReference type="InterPro" id="IPR036640">
    <property type="entry name" value="ABC1_TM_sf"/>
</dbReference>
<dbReference type="Gene3D" id="3.40.50.300">
    <property type="entry name" value="P-loop containing nucleotide triphosphate hydrolases"/>
    <property type="match status" value="1"/>
</dbReference>
<dbReference type="Pfam" id="PF00664">
    <property type="entry name" value="ABC_membrane"/>
    <property type="match status" value="1"/>
</dbReference>
<evidence type="ECO:0000256" key="4">
    <source>
        <dbReference type="ARBA" id="ARBA00022840"/>
    </source>
</evidence>
<evidence type="ECO:0000256" key="6">
    <source>
        <dbReference type="ARBA" id="ARBA00023136"/>
    </source>
</evidence>
<evidence type="ECO:0000256" key="2">
    <source>
        <dbReference type="ARBA" id="ARBA00022692"/>
    </source>
</evidence>
<dbReference type="KEGG" id="tbn:TBH_C0736"/>
<keyword evidence="4 10" id="KW-0067">ATP-binding</keyword>
<evidence type="ECO:0000313" key="11">
    <source>
        <dbReference type="Proteomes" id="UP000031631"/>
    </source>
</evidence>
<organism evidence="10 11">
    <name type="scientific">Thiolapillus brandeum</name>
    <dbReference type="NCBI Taxonomy" id="1076588"/>
    <lineage>
        <taxon>Bacteria</taxon>
        <taxon>Pseudomonadati</taxon>
        <taxon>Pseudomonadota</taxon>
        <taxon>Gammaproteobacteria</taxon>
        <taxon>Chromatiales</taxon>
        <taxon>Sedimenticolaceae</taxon>
        <taxon>Thiolapillus</taxon>
    </lineage>
</organism>
<evidence type="ECO:0000259" key="9">
    <source>
        <dbReference type="PROSITE" id="PS50929"/>
    </source>
</evidence>
<dbReference type="Gene3D" id="1.20.1560.10">
    <property type="entry name" value="ABC transporter type 1, transmembrane domain"/>
    <property type="match status" value="1"/>
</dbReference>
<dbReference type="SMART" id="SM00382">
    <property type="entry name" value="AAA"/>
    <property type="match status" value="1"/>
</dbReference>
<feature type="domain" description="ABC transmembrane type-1" evidence="9">
    <location>
        <begin position="22"/>
        <end position="314"/>
    </location>
</feature>
<dbReference type="RefSeq" id="WP_041065613.1">
    <property type="nucleotide sequence ID" value="NZ_AP012273.1"/>
</dbReference>
<feature type="transmembrane region" description="Helical" evidence="7">
    <location>
        <begin position="264"/>
        <end position="284"/>
    </location>
</feature>
<dbReference type="Proteomes" id="UP000031631">
    <property type="component" value="Chromosome"/>
</dbReference>
<name>A0A7U6JGK8_9GAMM</name>
<feature type="transmembrane region" description="Helical" evidence="7">
    <location>
        <begin position="296"/>
        <end position="317"/>
    </location>
</feature>
<dbReference type="InterPro" id="IPR017871">
    <property type="entry name" value="ABC_transporter-like_CS"/>
</dbReference>
<evidence type="ECO:0000256" key="3">
    <source>
        <dbReference type="ARBA" id="ARBA00022741"/>
    </source>
</evidence>
<feature type="domain" description="ABC transporter" evidence="8">
    <location>
        <begin position="358"/>
        <end position="584"/>
    </location>
</feature>
<dbReference type="AlphaFoldDB" id="A0A7U6JGK8"/>
<dbReference type="PROSITE" id="PS50929">
    <property type="entry name" value="ABC_TM1F"/>
    <property type="match status" value="1"/>
</dbReference>
<keyword evidence="6 7" id="KW-0472">Membrane</keyword>
<evidence type="ECO:0000256" key="1">
    <source>
        <dbReference type="ARBA" id="ARBA00004651"/>
    </source>
</evidence>
<dbReference type="PANTHER" id="PTHR24221:SF632">
    <property type="entry name" value="ATP-DEPENDENT LIPID A-CORE FLIPPASE"/>
    <property type="match status" value="1"/>
</dbReference>
<dbReference type="SUPFAM" id="SSF90123">
    <property type="entry name" value="ABC transporter transmembrane region"/>
    <property type="match status" value="1"/>
</dbReference>
<sequence>MKRYLHEIYYLLGEDRSRLPRMVLLFLALSVLDLASLGLIAPYVSLILDPGSLDGLLAKAVDAAGLPREQETLLVILGVILVGIFLVKAVASILINRNIIRFGFNQQTRLRSYLMKAYQNMPYEQYLGRNSSEYIHSIQQLTNQYANGVVMPLLRMSSDGVVALVIIGFLAWSNFLALVIMVALFGIVAFAYDRMYRKELGTLGRDANDALTKIVRGVNEGIEGLKETRILGNEKYFYDMVREGAEDYARSAIRSQVISTAPRYLLELLLISFIVLLVVLTLMVNGNLQELAPLLALFGVAALRLLPMISLFSNGLLQLRFNRKPVSQLYEDLQQASAASAKPWMESDDVPEDSFESLALDTVSFSYSNMEAHALKDVSIDIHAGEAIGFIGTSGSGKTTLVDVLLGLLTPDKGVIRYNGHLLTDYMASWRRHVAYLPQQVFLIDASVKNNVALGVKDEDIDQQRLQEALRQARLLELVDQLPLGVETLVGERGVRLSGGQRQRIALARAFYHGRGVLVMDEATSALDAETEREIVDEIKRLKGTKTMIIVAHRWTTVQHCDRIYRLERGSVVASGTPEEMLRVS</sequence>
<reference evidence="10 11" key="1">
    <citation type="journal article" date="2014" name="PLoS ONE">
        <title>Physiological and genomic features of a novel sulfur-oxidizing gammaproteobacterium belonging to a previously uncultivated symbiotic lineage isolated from a hydrothermal vent.</title>
        <authorList>
            <person name="Nunoura T."/>
            <person name="Takaki Y."/>
            <person name="Kazama H."/>
            <person name="Kakuta J."/>
            <person name="Shimamura S."/>
            <person name="Makita H."/>
            <person name="Hirai M."/>
            <person name="Miyazaki M."/>
            <person name="Takai K."/>
        </authorList>
    </citation>
    <scope>NUCLEOTIDE SEQUENCE [LARGE SCALE GENOMIC DNA]</scope>
    <source>
        <strain evidence="10 11">Hiromi1</strain>
    </source>
</reference>
<evidence type="ECO:0000256" key="7">
    <source>
        <dbReference type="SAM" id="Phobius"/>
    </source>
</evidence>
<gene>
    <name evidence="10" type="ORF">TBH_C0736</name>
</gene>
<keyword evidence="2 7" id="KW-0812">Transmembrane</keyword>
<dbReference type="Pfam" id="PF00005">
    <property type="entry name" value="ABC_tran"/>
    <property type="match status" value="1"/>
</dbReference>
<dbReference type="GO" id="GO:0140359">
    <property type="term" value="F:ABC-type transporter activity"/>
    <property type="evidence" value="ECO:0007669"/>
    <property type="project" value="InterPro"/>
</dbReference>
<dbReference type="GO" id="GO:0034040">
    <property type="term" value="F:ATPase-coupled lipid transmembrane transporter activity"/>
    <property type="evidence" value="ECO:0007669"/>
    <property type="project" value="TreeGrafter"/>
</dbReference>
<evidence type="ECO:0000313" key="10">
    <source>
        <dbReference type="EMBL" id="BAO43674.1"/>
    </source>
</evidence>
<dbReference type="PROSITE" id="PS50893">
    <property type="entry name" value="ABC_TRANSPORTER_2"/>
    <property type="match status" value="1"/>
</dbReference>
<dbReference type="GO" id="GO:0005524">
    <property type="term" value="F:ATP binding"/>
    <property type="evidence" value="ECO:0007669"/>
    <property type="project" value="UniProtKB-KW"/>
</dbReference>
<protein>
    <submittedName>
        <fullName evidence="10">ABC transporter ATP-binding protein</fullName>
    </submittedName>
</protein>
<dbReference type="GO" id="GO:0016887">
    <property type="term" value="F:ATP hydrolysis activity"/>
    <property type="evidence" value="ECO:0007669"/>
    <property type="project" value="InterPro"/>
</dbReference>
<evidence type="ECO:0000259" key="8">
    <source>
        <dbReference type="PROSITE" id="PS50893"/>
    </source>
</evidence>